<proteinExistence type="predicted"/>
<dbReference type="AlphaFoldDB" id="N4U0Z7"/>
<evidence type="ECO:0000313" key="2">
    <source>
        <dbReference type="Proteomes" id="UP000016928"/>
    </source>
</evidence>
<accession>N4U0Z7</accession>
<gene>
    <name evidence="1" type="ORF">FOC1_g10011859</name>
</gene>
<organism evidence="1 2">
    <name type="scientific">Fusarium oxysporum f. sp. cubense (strain race 1)</name>
    <name type="common">Panama disease fungus</name>
    <dbReference type="NCBI Taxonomy" id="1229664"/>
    <lineage>
        <taxon>Eukaryota</taxon>
        <taxon>Fungi</taxon>
        <taxon>Dikarya</taxon>
        <taxon>Ascomycota</taxon>
        <taxon>Pezizomycotina</taxon>
        <taxon>Sordariomycetes</taxon>
        <taxon>Hypocreomycetidae</taxon>
        <taxon>Hypocreales</taxon>
        <taxon>Nectriaceae</taxon>
        <taxon>Fusarium</taxon>
        <taxon>Fusarium oxysporum species complex</taxon>
    </lineage>
</organism>
<dbReference type="Proteomes" id="UP000016928">
    <property type="component" value="Unassembled WGS sequence"/>
</dbReference>
<dbReference type="HOGENOM" id="CLU_150149_0_0_1"/>
<sequence length="144" mass="16055">MAFAHDATLQLVARVQLEELIAFKAQYPEQDVWPPYIHDLEALRPHLELVAVGGVVFNEEAINARVNKGFFAAEYDLEELRATSPSATAPNRKVYGPVAAAAGTTGKQYQRTQIITSLTDFLRRVSRRRTVGQRRRGCLGAPFD</sequence>
<name>N4U0Z7_FUSC1</name>
<reference evidence="2" key="2">
    <citation type="journal article" date="2014" name="PLoS ONE">
        <title>Genome and Transcriptome Analysis of the Fungal Pathogen Fusarium oxysporum f. sp. cubense Causing Banana Vascular Wilt Disease.</title>
        <authorList>
            <person name="Guo L."/>
            <person name="Han L."/>
            <person name="Yang L."/>
            <person name="Zeng H."/>
            <person name="Fan D."/>
            <person name="Zhu Y."/>
            <person name="Feng Y."/>
            <person name="Wang G."/>
            <person name="Peng C."/>
            <person name="Jiang X."/>
            <person name="Zhou D."/>
            <person name="Ni P."/>
            <person name="Liang C."/>
            <person name="Liu L."/>
            <person name="Wang J."/>
            <person name="Mao C."/>
            <person name="Fang X."/>
            <person name="Peng M."/>
            <person name="Huang J."/>
        </authorList>
    </citation>
    <scope>NUCLEOTIDE SEQUENCE [LARGE SCALE GENOMIC DNA]</scope>
    <source>
        <strain evidence="2">race 1</strain>
    </source>
</reference>
<reference evidence="2" key="1">
    <citation type="submission" date="2012-09" db="EMBL/GenBank/DDBJ databases">
        <title>Genome sequencing and comparative transcriptomics of race 1 and race 4 of banana pathogen: Fusarium oxysporum f. sp. cubense.</title>
        <authorList>
            <person name="Fang X."/>
            <person name="Huang J."/>
        </authorList>
    </citation>
    <scope>NUCLEOTIDE SEQUENCE [LARGE SCALE GENOMIC DNA]</scope>
    <source>
        <strain evidence="2">race 1</strain>
    </source>
</reference>
<dbReference type="EMBL" id="KB730216">
    <property type="protein sequence ID" value="ENH69503.1"/>
    <property type="molecule type" value="Genomic_DNA"/>
</dbReference>
<protein>
    <submittedName>
        <fullName evidence="1">Uncharacterized protein</fullName>
    </submittedName>
</protein>
<dbReference type="VEuPathDB" id="FungiDB:FOC1_g10011859"/>
<dbReference type="OMA" id="IAFKAQY"/>
<evidence type="ECO:0000313" key="1">
    <source>
        <dbReference type="EMBL" id="ENH69503.1"/>
    </source>
</evidence>